<evidence type="ECO:0000256" key="4">
    <source>
        <dbReference type="ARBA" id="ARBA00022964"/>
    </source>
</evidence>
<dbReference type="InterPro" id="IPR042098">
    <property type="entry name" value="TauD-like_sf"/>
</dbReference>
<name>A0ABR3J9Q1_9AGAR</name>
<sequence length="403" mass="45238">MAIQLVPLPLPGSADVSKLADFGREVRGIELGSLMSEEFKEIEESLYKYSALLFRNVNLSPEQQYAFTKAFDPEADAYGHGNNKIESAKTSILQPYLKTIPRVPQVQLIGHGTVRDHEGITEAHLKHASHRAFHKTHLSGAEEAAGDTRFFRWHMDAALYGRALPPPRVTTLYGIRVPQGEGQVVKYGDATIEGASEDELRVPLGTTAFVSGKTMFDIQPRELKSLAVRTSAKYAPHPFAWMATARAVSTGLGLVSEGRERADKDLPPWKEEDIQVLPVCWKNPVTGELHLQLHPCGVKELHIEPVPDASRRDEALYPDGAHLTDLEEVRRICYKWQRPGIAPNLVYPHDWREGDLMLFHNRGVMHSVVGKFTEDQIRVFHQCNFATSDFPIGPNDDDIRRWA</sequence>
<protein>
    <recommendedName>
        <fullName evidence="7">TauD/TfdA-like domain-containing protein</fullName>
    </recommendedName>
</protein>
<comment type="cofactor">
    <cofactor evidence="1">
        <name>Fe(2+)</name>
        <dbReference type="ChEBI" id="CHEBI:29033"/>
    </cofactor>
</comment>
<evidence type="ECO:0000313" key="9">
    <source>
        <dbReference type="Proteomes" id="UP001556367"/>
    </source>
</evidence>
<evidence type="ECO:0000256" key="6">
    <source>
        <dbReference type="ARBA" id="ARBA00023004"/>
    </source>
</evidence>
<accession>A0ABR3J9Q1</accession>
<evidence type="ECO:0000256" key="5">
    <source>
        <dbReference type="ARBA" id="ARBA00023002"/>
    </source>
</evidence>
<keyword evidence="9" id="KW-1185">Reference proteome</keyword>
<evidence type="ECO:0000256" key="2">
    <source>
        <dbReference type="ARBA" id="ARBA00005896"/>
    </source>
</evidence>
<dbReference type="Proteomes" id="UP001556367">
    <property type="component" value="Unassembled WGS sequence"/>
</dbReference>
<comment type="similarity">
    <text evidence="2">Belongs to the TfdA dioxygenase family.</text>
</comment>
<reference evidence="9" key="1">
    <citation type="submission" date="2024-06" db="EMBL/GenBank/DDBJ databases">
        <title>Multi-omics analyses provide insights into the biosynthesis of the anticancer antibiotic pleurotin in Hohenbuehelia grisea.</title>
        <authorList>
            <person name="Weaver J.A."/>
            <person name="Alberti F."/>
        </authorList>
    </citation>
    <scope>NUCLEOTIDE SEQUENCE [LARGE SCALE GENOMIC DNA]</scope>
    <source>
        <strain evidence="9">T-177</strain>
    </source>
</reference>
<dbReference type="PANTHER" id="PTHR43779:SF2">
    <property type="entry name" value="ALPHA-KETOGLUTARATE-DEPENDENT XANTHINE DIOXYGENASE XAN1"/>
    <property type="match status" value="1"/>
</dbReference>
<organism evidence="8 9">
    <name type="scientific">Hohenbuehelia grisea</name>
    <dbReference type="NCBI Taxonomy" id="104357"/>
    <lineage>
        <taxon>Eukaryota</taxon>
        <taxon>Fungi</taxon>
        <taxon>Dikarya</taxon>
        <taxon>Basidiomycota</taxon>
        <taxon>Agaricomycotina</taxon>
        <taxon>Agaricomycetes</taxon>
        <taxon>Agaricomycetidae</taxon>
        <taxon>Agaricales</taxon>
        <taxon>Pleurotineae</taxon>
        <taxon>Pleurotaceae</taxon>
        <taxon>Hohenbuehelia</taxon>
    </lineage>
</organism>
<keyword evidence="3" id="KW-0479">Metal-binding</keyword>
<keyword evidence="6" id="KW-0408">Iron</keyword>
<dbReference type="Gene3D" id="3.60.130.10">
    <property type="entry name" value="Clavaminate synthase-like"/>
    <property type="match status" value="1"/>
</dbReference>
<evidence type="ECO:0000259" key="7">
    <source>
        <dbReference type="Pfam" id="PF02668"/>
    </source>
</evidence>
<dbReference type="InterPro" id="IPR051178">
    <property type="entry name" value="TfdA_dioxygenase"/>
</dbReference>
<keyword evidence="5" id="KW-0560">Oxidoreductase</keyword>
<dbReference type="EMBL" id="JASNQZ010000011">
    <property type="protein sequence ID" value="KAL0952016.1"/>
    <property type="molecule type" value="Genomic_DNA"/>
</dbReference>
<keyword evidence="4" id="KW-0223">Dioxygenase</keyword>
<dbReference type="Pfam" id="PF02668">
    <property type="entry name" value="TauD"/>
    <property type="match status" value="1"/>
</dbReference>
<dbReference type="InterPro" id="IPR003819">
    <property type="entry name" value="TauD/TfdA-like"/>
</dbReference>
<feature type="domain" description="TauD/TfdA-like" evidence="7">
    <location>
        <begin position="16"/>
        <end position="383"/>
    </location>
</feature>
<gene>
    <name evidence="8" type="ORF">HGRIS_008665</name>
</gene>
<proteinExistence type="inferred from homology"/>
<comment type="caution">
    <text evidence="8">The sequence shown here is derived from an EMBL/GenBank/DDBJ whole genome shotgun (WGS) entry which is preliminary data.</text>
</comment>
<dbReference type="SUPFAM" id="SSF51197">
    <property type="entry name" value="Clavaminate synthase-like"/>
    <property type="match status" value="1"/>
</dbReference>
<evidence type="ECO:0000256" key="1">
    <source>
        <dbReference type="ARBA" id="ARBA00001954"/>
    </source>
</evidence>
<evidence type="ECO:0000256" key="3">
    <source>
        <dbReference type="ARBA" id="ARBA00022723"/>
    </source>
</evidence>
<evidence type="ECO:0000313" key="8">
    <source>
        <dbReference type="EMBL" id="KAL0952016.1"/>
    </source>
</evidence>
<dbReference type="PANTHER" id="PTHR43779">
    <property type="entry name" value="DIOXYGENASE RV0097-RELATED"/>
    <property type="match status" value="1"/>
</dbReference>